<protein>
    <recommendedName>
        <fullName evidence="3">Restriction endonuclease subunit S</fullName>
    </recommendedName>
</protein>
<reference evidence="1 2" key="1">
    <citation type="journal article" date="1992" name="Lakartidningen">
        <title>[Penicillin V and not amoxicillin is the first choice preparation in acute otitis].</title>
        <authorList>
            <person name="Kamme C."/>
            <person name="Lundgren K."/>
            <person name="Prellner K."/>
        </authorList>
    </citation>
    <scope>NUCLEOTIDE SEQUENCE [LARGE SCALE GENOMIC DNA]</scope>
    <source>
        <strain evidence="1 2">PC3053II</strain>
    </source>
</reference>
<comment type="caution">
    <text evidence="1">The sequence shown here is derived from an EMBL/GenBank/DDBJ whole genome shotgun (WGS) entry which is preliminary data.</text>
</comment>
<organism evidence="1 2">
    <name type="scientific">Brachyspira aalborgi</name>
    <dbReference type="NCBI Taxonomy" id="29522"/>
    <lineage>
        <taxon>Bacteria</taxon>
        <taxon>Pseudomonadati</taxon>
        <taxon>Spirochaetota</taxon>
        <taxon>Spirochaetia</taxon>
        <taxon>Brachyspirales</taxon>
        <taxon>Brachyspiraceae</taxon>
        <taxon>Brachyspira</taxon>
    </lineage>
</organism>
<name>A0A5C8G5D5_9SPIR</name>
<dbReference type="EMBL" id="SAYI01000013">
    <property type="protein sequence ID" value="TXJ57095.1"/>
    <property type="molecule type" value="Genomic_DNA"/>
</dbReference>
<dbReference type="Proteomes" id="UP000322327">
    <property type="component" value="Unassembled WGS sequence"/>
</dbReference>
<sequence length="66" mass="7610">MNYIGSKFTLSSFLEESIKQTQKEIVSILDKSFESADNMLKYVEDSLYKAELLKRALLRDAFNGKI</sequence>
<dbReference type="RefSeq" id="WP_147530501.1">
    <property type="nucleotide sequence ID" value="NZ_SAYI01000013.1"/>
</dbReference>
<evidence type="ECO:0000313" key="1">
    <source>
        <dbReference type="EMBL" id="TXJ57095.1"/>
    </source>
</evidence>
<evidence type="ECO:0000313" key="2">
    <source>
        <dbReference type="Proteomes" id="UP000322327"/>
    </source>
</evidence>
<gene>
    <name evidence="1" type="ORF">EPJ76_03165</name>
</gene>
<evidence type="ECO:0008006" key="3">
    <source>
        <dbReference type="Google" id="ProtNLM"/>
    </source>
</evidence>
<accession>A0A5C8G5D5</accession>
<proteinExistence type="predicted"/>
<dbReference type="AlphaFoldDB" id="A0A5C8G5D5"/>